<evidence type="ECO:0000313" key="2">
    <source>
        <dbReference type="Proteomes" id="UP000294830"/>
    </source>
</evidence>
<dbReference type="OrthoDB" id="880927at2"/>
<dbReference type="RefSeq" id="WP_131839702.1">
    <property type="nucleotide sequence ID" value="NZ_SLWB01000010.1"/>
</dbReference>
<comment type="caution">
    <text evidence="1">The sequence shown here is derived from an EMBL/GenBank/DDBJ whole genome shotgun (WGS) entry which is preliminary data.</text>
</comment>
<evidence type="ECO:0000313" key="1">
    <source>
        <dbReference type="EMBL" id="TCN65720.1"/>
    </source>
</evidence>
<dbReference type="AlphaFoldDB" id="A0A4V2RP06"/>
<sequence>MAKIADNIILTGIKGMLGDMLVFREVKGQTIVSTKPKKPTSRTQKQQEGQERFKKAIAYAKSAMADADTKALYATGISSRCSSAHQVAIADYLNAPRIESIDTSHYNGQAGSSIIVNASDDFMVVTVQVTIHTADGEQLESGNAVKNATDNFWTYTTTQQNASNANCQATITATDLPGNTTTRSFAL</sequence>
<accession>A0A4V2RP06</accession>
<name>A0A4V2RP06_9BACT</name>
<gene>
    <name evidence="1" type="ORF">CLV25_110114</name>
</gene>
<proteinExistence type="predicted"/>
<reference evidence="1 2" key="1">
    <citation type="submission" date="2019-03" db="EMBL/GenBank/DDBJ databases">
        <title>Genomic Encyclopedia of Archaeal and Bacterial Type Strains, Phase II (KMG-II): from individual species to whole genera.</title>
        <authorList>
            <person name="Goeker M."/>
        </authorList>
    </citation>
    <scope>NUCLEOTIDE SEQUENCE [LARGE SCALE GENOMIC DNA]</scope>
    <source>
        <strain evidence="1 2">RL-C</strain>
    </source>
</reference>
<organism evidence="1 2">
    <name type="scientific">Acetobacteroides hydrogenigenes</name>
    <dbReference type="NCBI Taxonomy" id="979970"/>
    <lineage>
        <taxon>Bacteria</taxon>
        <taxon>Pseudomonadati</taxon>
        <taxon>Bacteroidota</taxon>
        <taxon>Bacteroidia</taxon>
        <taxon>Bacteroidales</taxon>
        <taxon>Rikenellaceae</taxon>
        <taxon>Acetobacteroides</taxon>
    </lineage>
</organism>
<keyword evidence="2" id="KW-1185">Reference proteome</keyword>
<dbReference type="Proteomes" id="UP000294830">
    <property type="component" value="Unassembled WGS sequence"/>
</dbReference>
<dbReference type="EMBL" id="SLWB01000010">
    <property type="protein sequence ID" value="TCN65720.1"/>
    <property type="molecule type" value="Genomic_DNA"/>
</dbReference>
<protein>
    <submittedName>
        <fullName evidence="1">Uncharacterized protein</fullName>
    </submittedName>
</protein>